<organism evidence="7">
    <name type="scientific">Trypanosoma brucei equiperdum</name>
    <dbReference type="NCBI Taxonomy" id="630700"/>
    <lineage>
        <taxon>Eukaryota</taxon>
        <taxon>Discoba</taxon>
        <taxon>Euglenozoa</taxon>
        <taxon>Kinetoplastea</taxon>
        <taxon>Metakinetoplastina</taxon>
        <taxon>Trypanosomatida</taxon>
        <taxon>Trypanosomatidae</taxon>
        <taxon>Trypanosoma</taxon>
    </lineage>
</organism>
<evidence type="ECO:0000256" key="2">
    <source>
        <dbReference type="ARBA" id="ARBA00022692"/>
    </source>
</evidence>
<feature type="transmembrane region" description="Helical" evidence="5">
    <location>
        <begin position="395"/>
        <end position="412"/>
    </location>
</feature>
<comment type="subcellular location">
    <subcellularLocation>
        <location evidence="1">Membrane</location>
        <topology evidence="1">Multi-pass membrane protein</topology>
    </subcellularLocation>
</comment>
<gene>
    <name evidence="7" type="ORF">DPX39_070021200</name>
</gene>
<reference evidence="7" key="1">
    <citation type="submission" date="2018-09" db="EMBL/GenBank/DDBJ databases">
        <title>whole genome sequence of T. equiperdum IVM-t1 strain.</title>
        <authorList>
            <person name="Suganuma K."/>
        </authorList>
    </citation>
    <scope>NUCLEOTIDE SEQUENCE [LARGE SCALE GENOMIC DNA]</scope>
    <source>
        <strain evidence="7">IVM-t1</strain>
    </source>
</reference>
<dbReference type="GO" id="GO:0016020">
    <property type="term" value="C:membrane"/>
    <property type="evidence" value="ECO:0007669"/>
    <property type="project" value="UniProtKB-SubCell"/>
</dbReference>
<feature type="domain" description="Polycystin cation channel PKD1/PKD2" evidence="6">
    <location>
        <begin position="320"/>
        <end position="459"/>
    </location>
</feature>
<feature type="transmembrane region" description="Helical" evidence="5">
    <location>
        <begin position="432"/>
        <end position="453"/>
    </location>
</feature>
<proteinExistence type="predicted"/>
<feature type="transmembrane region" description="Helical" evidence="5">
    <location>
        <begin position="6"/>
        <end position="26"/>
    </location>
</feature>
<dbReference type="InterPro" id="IPR039031">
    <property type="entry name" value="Mucolipin"/>
</dbReference>
<evidence type="ECO:0000256" key="5">
    <source>
        <dbReference type="SAM" id="Phobius"/>
    </source>
</evidence>
<evidence type="ECO:0000313" key="7">
    <source>
        <dbReference type="EMBL" id="RHW71739.1"/>
    </source>
</evidence>
<sequence>MNPKLFSTDVIDCVILFLLVLFAFGYQTVRNQERVDAQFELAASLFGAKDKSAGAEKSISSVKDFFTVFKGIIDAYYHIPAAATGTFMHYTYGVGNFTPLVPVVEITFHDRPQNSLAKVPLVFSFDVQASDVLGPFISPQSYYYQNGFCGDEVTSRLRYILCQTSSTLDVFDNVDKVKLSFQLYSMRRSDDGRVRPAEWDIEVMFGMGGYGPVITMTTSFSSIEERFPQRFPVMMSCAVAPLVLLSFLFRMDRISQLVTYVKVVLTTWRRSRWYGRLRPDNSGLRGQSFLLLGVFSDIVALAFSITSLVIQFTPKVSGTTEHALTVLLGFAAFMRSTQLISVLKLSPSLCVVVDGFVTASDQLFMYVVAVFPILLGYSVCGFIVYGSYQSYFKTVPYSIVTLICAAFGDNLIDTFVDMDRGAYVVQVLFTRIFFGSFLAFFICNVLNVAYSIIQDSYNQAIRMHGATSSGTTGANGSGTRLTEELREILGKLRG</sequence>
<dbReference type="Proteomes" id="UP000266743">
    <property type="component" value="Chromosome 7"/>
</dbReference>
<name>A0A3L6L531_9TRYP</name>
<evidence type="ECO:0000256" key="1">
    <source>
        <dbReference type="ARBA" id="ARBA00004141"/>
    </source>
</evidence>
<dbReference type="PANTHER" id="PTHR12127">
    <property type="entry name" value="MUCOLIPIN"/>
    <property type="match status" value="1"/>
</dbReference>
<keyword evidence="3 5" id="KW-1133">Transmembrane helix</keyword>
<feature type="transmembrane region" description="Helical" evidence="5">
    <location>
        <begin position="231"/>
        <end position="249"/>
    </location>
</feature>
<keyword evidence="4 5" id="KW-0472">Membrane</keyword>
<dbReference type="EMBL" id="QSBY01000007">
    <property type="protein sequence ID" value="RHW71739.1"/>
    <property type="molecule type" value="Genomic_DNA"/>
</dbReference>
<comment type="caution">
    <text evidence="7">The sequence shown here is derived from an EMBL/GenBank/DDBJ whole genome shotgun (WGS) entry which is preliminary data.</text>
</comment>
<evidence type="ECO:0000259" key="6">
    <source>
        <dbReference type="Pfam" id="PF08016"/>
    </source>
</evidence>
<accession>A0A3L6L531</accession>
<keyword evidence="2 5" id="KW-0812">Transmembrane</keyword>
<dbReference type="InterPro" id="IPR013122">
    <property type="entry name" value="PKD1_2_channel"/>
</dbReference>
<dbReference type="GO" id="GO:0072345">
    <property type="term" value="F:NAADP-sensitive calcium-release channel activity"/>
    <property type="evidence" value="ECO:0007669"/>
    <property type="project" value="TreeGrafter"/>
</dbReference>
<feature type="transmembrane region" description="Helical" evidence="5">
    <location>
        <begin position="289"/>
        <end position="310"/>
    </location>
</feature>
<evidence type="ECO:0000256" key="4">
    <source>
        <dbReference type="ARBA" id="ARBA00023136"/>
    </source>
</evidence>
<feature type="transmembrane region" description="Helical" evidence="5">
    <location>
        <begin position="363"/>
        <end position="388"/>
    </location>
</feature>
<dbReference type="PANTHER" id="PTHR12127:SF22">
    <property type="entry name" value="POLYCYSTIN CATION CHANNEL PKD1_PKD2 DOMAIN-CONTAINING PROTEIN"/>
    <property type="match status" value="1"/>
</dbReference>
<dbReference type="Pfam" id="PF08016">
    <property type="entry name" value="PKD_channel"/>
    <property type="match status" value="1"/>
</dbReference>
<evidence type="ECO:0000256" key="3">
    <source>
        <dbReference type="ARBA" id="ARBA00022989"/>
    </source>
</evidence>
<protein>
    <submittedName>
        <fullName evidence="7">Polycystin cation channel</fullName>
    </submittedName>
</protein>
<dbReference type="AlphaFoldDB" id="A0A3L6L531"/>